<dbReference type="Pfam" id="PF13517">
    <property type="entry name" value="FG-GAP_3"/>
    <property type="match status" value="2"/>
</dbReference>
<evidence type="ECO:0000256" key="2">
    <source>
        <dbReference type="PROSITE-ProRule" id="PRU00339"/>
    </source>
</evidence>
<feature type="region of interest" description="Disordered" evidence="3">
    <location>
        <begin position="464"/>
        <end position="485"/>
    </location>
</feature>
<feature type="compositionally biased region" description="Polar residues" evidence="3">
    <location>
        <begin position="43"/>
        <end position="68"/>
    </location>
</feature>
<feature type="repeat" description="TPR" evidence="2">
    <location>
        <begin position="304"/>
        <end position="337"/>
    </location>
</feature>
<evidence type="ECO:0000313" key="6">
    <source>
        <dbReference type="EMBL" id="QDT10308.1"/>
    </source>
</evidence>
<keyword evidence="2" id="KW-0802">TPR repeat</keyword>
<evidence type="ECO:0000256" key="3">
    <source>
        <dbReference type="SAM" id="MobiDB-lite"/>
    </source>
</evidence>
<dbReference type="Proteomes" id="UP000319817">
    <property type="component" value="Chromosome"/>
</dbReference>
<dbReference type="PROSITE" id="PS50005">
    <property type="entry name" value="TPR"/>
    <property type="match status" value="1"/>
</dbReference>
<feature type="chain" id="PRO_5022167723" evidence="4">
    <location>
        <begin position="35"/>
        <end position="1019"/>
    </location>
</feature>
<evidence type="ECO:0000259" key="5">
    <source>
        <dbReference type="Pfam" id="PF07593"/>
    </source>
</evidence>
<dbReference type="SUPFAM" id="SSF69318">
    <property type="entry name" value="Integrin alpha N-terminal domain"/>
    <property type="match status" value="1"/>
</dbReference>
<evidence type="ECO:0000256" key="4">
    <source>
        <dbReference type="SAM" id="SignalP"/>
    </source>
</evidence>
<feature type="signal peptide" evidence="4">
    <location>
        <begin position="1"/>
        <end position="34"/>
    </location>
</feature>
<proteinExistence type="predicted"/>
<name>A0A517NT59_9BACT</name>
<sequence precursor="true">MNMVANLVMRHAACGSCWCIVVLCLAVVPGCRQSDEPSADAVATSTGQEDSGQENSGQATTVDDQIRDQSGSVSEKIVAFLKRGDFDSASDLISQKLIERPGDSEILLLASRVHQAKGDRETALELAQSVGSESAQSVEAVNLTLQLQLELGRPGDAIDELGKAVKRSSVARGQIASWRQQLWALLNRFGRRQEACQQADQMCREGYLNRKLLISLIRRGDSFPLAIGTDTPADFFYPGLGTARWYFSQGEFKKALEHLSKEASAEFQSDAARALYGRLLAESQATDEVNHWYGQTNKETQAFSDYWVALGIVFFDQQRFEASSRALLEAIYIDPTDDDACHRLARVLDALERREDAATIREHAIRNAELKSLAKRLSLDQPQPELTVGLPEMLVDLGRPFEAIGWALLDLPPGNQAKATSLRQQLAFLRSKPETSSMASEVAIAQINRDELEMDDAIQKLAAESQAAADASDDPGGLSGNRLPPQLVEPDLKNVATEKGLVFQWYHAPEIDLKSIPLHEFMGGAIAVGDYDRDGWPDLYMGQGSGEPPLENCTRSNQYFRNIGGRFIDQTESAGAADFHYSVGIAAGDVNQDGFVDLYLGALGDNKLLINNGDGTFHDATTTLGPASPQFTSSVAIADLTGDARPEIFEGVYVEMEGGFRLPEEDESGREVMPGPNDFYAEVDRWYQNLGDGDFKIRSLDREAIEPATALGLIVTDTDADGRNEVFISNDARPNHLLVGFDGSTVSNIAAPSGLAFGWRGFSDSCMGIASGDFNRDGRIDLSITNFSDESNNLFLQGNSGVFTDRARQYQLDALTFPYVGFGTKAIDFNRDGWIDFFISNGHVFDQRSRGGKFAMPPQVILNQESGFVSPPVAGDSDYLQGNYVGRSVAKFDFDRDQDLDLVVGHLDAPYALLESRTIKQGASLQLVLVGTQCERAATGTRVVVTAGGQQFTSWVAAGNGYLCSDETMLDFGLGRVDKIDSIEVNWVSGEQQTFADVSVNQRLLIVQGQQDVWSEIAE</sequence>
<dbReference type="InterPro" id="IPR011519">
    <property type="entry name" value="UnbV_ASPIC"/>
</dbReference>
<protein>
    <submittedName>
        <fullName evidence="6">ASPIC and UnbV</fullName>
    </submittedName>
</protein>
<keyword evidence="7" id="KW-1185">Reference proteome</keyword>
<gene>
    <name evidence="6" type="ORF">K239x_22640</name>
</gene>
<evidence type="ECO:0000313" key="7">
    <source>
        <dbReference type="Proteomes" id="UP000319817"/>
    </source>
</evidence>
<evidence type="ECO:0000256" key="1">
    <source>
        <dbReference type="ARBA" id="ARBA00022729"/>
    </source>
</evidence>
<feature type="compositionally biased region" description="Low complexity" evidence="3">
    <location>
        <begin position="464"/>
        <end position="476"/>
    </location>
</feature>
<dbReference type="AlphaFoldDB" id="A0A517NT59"/>
<dbReference type="Gene3D" id="2.130.10.130">
    <property type="entry name" value="Integrin alpha, N-terminal"/>
    <property type="match status" value="2"/>
</dbReference>
<dbReference type="PANTHER" id="PTHR16026">
    <property type="entry name" value="CARTILAGE ACIDIC PROTEIN 1"/>
    <property type="match status" value="1"/>
</dbReference>
<dbReference type="InterPro" id="IPR027039">
    <property type="entry name" value="Crtac1"/>
</dbReference>
<dbReference type="Pfam" id="PF07593">
    <property type="entry name" value="UnbV_ASPIC"/>
    <property type="match status" value="1"/>
</dbReference>
<accession>A0A517NT59</accession>
<keyword evidence="1 4" id="KW-0732">Signal</keyword>
<dbReference type="InterPro" id="IPR028994">
    <property type="entry name" value="Integrin_alpha_N"/>
</dbReference>
<dbReference type="Gene3D" id="1.25.40.10">
    <property type="entry name" value="Tetratricopeptide repeat domain"/>
    <property type="match status" value="2"/>
</dbReference>
<reference evidence="6 7" key="1">
    <citation type="submission" date="2019-02" db="EMBL/GenBank/DDBJ databases">
        <title>Deep-cultivation of Planctomycetes and their phenomic and genomic characterization uncovers novel biology.</title>
        <authorList>
            <person name="Wiegand S."/>
            <person name="Jogler M."/>
            <person name="Boedeker C."/>
            <person name="Pinto D."/>
            <person name="Vollmers J."/>
            <person name="Rivas-Marin E."/>
            <person name="Kohn T."/>
            <person name="Peeters S.H."/>
            <person name="Heuer A."/>
            <person name="Rast P."/>
            <person name="Oberbeckmann S."/>
            <person name="Bunk B."/>
            <person name="Jeske O."/>
            <person name="Meyerdierks A."/>
            <person name="Storesund J.E."/>
            <person name="Kallscheuer N."/>
            <person name="Luecker S."/>
            <person name="Lage O.M."/>
            <person name="Pohl T."/>
            <person name="Merkel B.J."/>
            <person name="Hornburger P."/>
            <person name="Mueller R.-W."/>
            <person name="Bruemmer F."/>
            <person name="Labrenz M."/>
            <person name="Spormann A.M."/>
            <person name="Op den Camp H."/>
            <person name="Overmann J."/>
            <person name="Amann R."/>
            <person name="Jetten M.S.M."/>
            <person name="Mascher T."/>
            <person name="Medema M.H."/>
            <person name="Devos D.P."/>
            <person name="Kaster A.-K."/>
            <person name="Ovreas L."/>
            <person name="Rohde M."/>
            <person name="Galperin M.Y."/>
            <person name="Jogler C."/>
        </authorList>
    </citation>
    <scope>NUCLEOTIDE SEQUENCE [LARGE SCALE GENOMIC DNA]</scope>
    <source>
        <strain evidence="6 7">K23_9</strain>
    </source>
</reference>
<feature type="region of interest" description="Disordered" evidence="3">
    <location>
        <begin position="36"/>
        <end position="68"/>
    </location>
</feature>
<dbReference type="SUPFAM" id="SSF48452">
    <property type="entry name" value="TPR-like"/>
    <property type="match status" value="1"/>
</dbReference>
<dbReference type="InterPro" id="IPR013517">
    <property type="entry name" value="FG-GAP"/>
</dbReference>
<dbReference type="EMBL" id="CP036526">
    <property type="protein sequence ID" value="QDT10308.1"/>
    <property type="molecule type" value="Genomic_DNA"/>
</dbReference>
<dbReference type="InterPro" id="IPR019734">
    <property type="entry name" value="TPR_rpt"/>
</dbReference>
<dbReference type="InterPro" id="IPR011990">
    <property type="entry name" value="TPR-like_helical_dom_sf"/>
</dbReference>
<feature type="domain" description="ASPIC/UnbV" evidence="5">
    <location>
        <begin position="938"/>
        <end position="1004"/>
    </location>
</feature>
<organism evidence="6 7">
    <name type="scientific">Stieleria marina</name>
    <dbReference type="NCBI Taxonomy" id="1930275"/>
    <lineage>
        <taxon>Bacteria</taxon>
        <taxon>Pseudomonadati</taxon>
        <taxon>Planctomycetota</taxon>
        <taxon>Planctomycetia</taxon>
        <taxon>Pirellulales</taxon>
        <taxon>Pirellulaceae</taxon>
        <taxon>Stieleria</taxon>
    </lineage>
</organism>
<dbReference type="PANTHER" id="PTHR16026:SF0">
    <property type="entry name" value="CARTILAGE ACIDIC PROTEIN 1"/>
    <property type="match status" value="1"/>
</dbReference>